<comment type="caution">
    <text evidence="1">The sequence shown here is derived from an EMBL/GenBank/DDBJ whole genome shotgun (WGS) entry which is preliminary data.</text>
</comment>
<organism evidence="1">
    <name type="scientific">Tanacetum cinerariifolium</name>
    <name type="common">Dalmatian daisy</name>
    <name type="synonym">Chrysanthemum cinerariifolium</name>
    <dbReference type="NCBI Taxonomy" id="118510"/>
    <lineage>
        <taxon>Eukaryota</taxon>
        <taxon>Viridiplantae</taxon>
        <taxon>Streptophyta</taxon>
        <taxon>Embryophyta</taxon>
        <taxon>Tracheophyta</taxon>
        <taxon>Spermatophyta</taxon>
        <taxon>Magnoliopsida</taxon>
        <taxon>eudicotyledons</taxon>
        <taxon>Gunneridae</taxon>
        <taxon>Pentapetalae</taxon>
        <taxon>asterids</taxon>
        <taxon>campanulids</taxon>
        <taxon>Asterales</taxon>
        <taxon>Asteraceae</taxon>
        <taxon>Asteroideae</taxon>
        <taxon>Anthemideae</taxon>
        <taxon>Anthemidinae</taxon>
        <taxon>Tanacetum</taxon>
    </lineage>
</organism>
<evidence type="ECO:0000313" key="1">
    <source>
        <dbReference type="EMBL" id="GFD59708.1"/>
    </source>
</evidence>
<protein>
    <submittedName>
        <fullName evidence="1">Uncharacterized protein</fullName>
    </submittedName>
</protein>
<reference evidence="1" key="1">
    <citation type="journal article" date="2019" name="Sci. Rep.">
        <title>Draft genome of Tanacetum cinerariifolium, the natural source of mosquito coil.</title>
        <authorList>
            <person name="Yamashiro T."/>
            <person name="Shiraishi A."/>
            <person name="Satake H."/>
            <person name="Nakayama K."/>
        </authorList>
    </citation>
    <scope>NUCLEOTIDE SEQUENCE</scope>
</reference>
<dbReference type="AlphaFoldDB" id="A0A699XNR4"/>
<dbReference type="EMBL" id="BKCJ011868236">
    <property type="protein sequence ID" value="GFD59708.1"/>
    <property type="molecule type" value="Genomic_DNA"/>
</dbReference>
<feature type="non-terminal residue" evidence="1">
    <location>
        <position position="1"/>
    </location>
</feature>
<gene>
    <name evidence="1" type="ORF">Tci_931677</name>
</gene>
<name>A0A699XNR4_TANCI</name>
<sequence length="74" mass="8017">LPFQELKEAFGYGVVMTIPASAHALLQVVLVQEVAPVVATELAALIGMHHHRVLGLPTPDGHQERVHRHLAIDA</sequence>
<accession>A0A699XNR4</accession>
<proteinExistence type="predicted"/>